<dbReference type="AlphaFoldDB" id="A0AAN6S0R1"/>
<evidence type="ECO:0008006" key="5">
    <source>
        <dbReference type="Google" id="ProtNLM"/>
    </source>
</evidence>
<dbReference type="FunFam" id="3.40.50.720:FF:000084">
    <property type="entry name" value="Short-chain dehydrogenase reductase"/>
    <property type="match status" value="1"/>
</dbReference>
<protein>
    <recommendedName>
        <fullName evidence="5">Diacetyl reductase [(S)-acetoin forming]</fullName>
    </recommendedName>
</protein>
<comment type="caution">
    <text evidence="3">The sequence shown here is derived from an EMBL/GenBank/DDBJ whole genome shotgun (WGS) entry which is preliminary data.</text>
</comment>
<dbReference type="GO" id="GO:0048038">
    <property type="term" value="F:quinone binding"/>
    <property type="evidence" value="ECO:0007669"/>
    <property type="project" value="TreeGrafter"/>
</dbReference>
<dbReference type="Gene3D" id="3.40.50.720">
    <property type="entry name" value="NAD(P)-binding Rossmann-like Domain"/>
    <property type="match status" value="1"/>
</dbReference>
<dbReference type="PANTHER" id="PTHR42760">
    <property type="entry name" value="SHORT-CHAIN DEHYDROGENASES/REDUCTASES FAMILY MEMBER"/>
    <property type="match status" value="1"/>
</dbReference>
<sequence length="259" mass="27569">MASVALVTGSARGIGRAIALRLAKDGLNVAVNDVRAREPELTKLKHEIELKGRRCEIVVGDISQESDVVGMIQNTVHALGQLNVMVANAGTMMVKPLLDLSVEEWDRVQAVNVRGTFLCYKHAAKQMIDQGRGGKIIGACSISGYRPATQAPAYSVSKWAVRGLTQVAALDLAAYGITVNAYCPGIVKTDMWEDIDAKVTQNLGVSKGVAFETAVQTRSALKRPQTPEDVAGMVSFLAGKDSDQITGQSLIVDGGIVFS</sequence>
<keyword evidence="4" id="KW-1185">Reference proteome</keyword>
<keyword evidence="2" id="KW-0521">NADP</keyword>
<organism evidence="3 4">
    <name type="scientific">Diplogelasinospora grovesii</name>
    <dbReference type="NCBI Taxonomy" id="303347"/>
    <lineage>
        <taxon>Eukaryota</taxon>
        <taxon>Fungi</taxon>
        <taxon>Dikarya</taxon>
        <taxon>Ascomycota</taxon>
        <taxon>Pezizomycotina</taxon>
        <taxon>Sordariomycetes</taxon>
        <taxon>Sordariomycetidae</taxon>
        <taxon>Sordariales</taxon>
        <taxon>Diplogelasinosporaceae</taxon>
        <taxon>Diplogelasinospora</taxon>
    </lineage>
</organism>
<dbReference type="SUPFAM" id="SSF51735">
    <property type="entry name" value="NAD(P)-binding Rossmann-fold domains"/>
    <property type="match status" value="1"/>
</dbReference>
<proteinExistence type="inferred from homology"/>
<reference evidence="4" key="1">
    <citation type="journal article" date="2023" name="Mol. Phylogenet. Evol.">
        <title>Genome-scale phylogeny and comparative genomics of the fungal order Sordariales.</title>
        <authorList>
            <person name="Hensen N."/>
            <person name="Bonometti L."/>
            <person name="Westerberg I."/>
            <person name="Brannstrom I.O."/>
            <person name="Guillou S."/>
            <person name="Cros-Aarteil S."/>
            <person name="Calhoun S."/>
            <person name="Haridas S."/>
            <person name="Kuo A."/>
            <person name="Mondo S."/>
            <person name="Pangilinan J."/>
            <person name="Riley R."/>
            <person name="LaButti K."/>
            <person name="Andreopoulos B."/>
            <person name="Lipzen A."/>
            <person name="Chen C."/>
            <person name="Yan M."/>
            <person name="Daum C."/>
            <person name="Ng V."/>
            <person name="Clum A."/>
            <person name="Steindorff A."/>
            <person name="Ohm R.A."/>
            <person name="Martin F."/>
            <person name="Silar P."/>
            <person name="Natvig D.O."/>
            <person name="Lalanne C."/>
            <person name="Gautier V."/>
            <person name="Ament-Velasquez S.L."/>
            <person name="Kruys A."/>
            <person name="Hutchinson M.I."/>
            <person name="Powell A.J."/>
            <person name="Barry K."/>
            <person name="Miller A.N."/>
            <person name="Grigoriev I.V."/>
            <person name="Debuchy R."/>
            <person name="Gladieux P."/>
            <person name="Hiltunen Thoren M."/>
            <person name="Johannesson H."/>
        </authorList>
    </citation>
    <scope>NUCLEOTIDE SEQUENCE [LARGE SCALE GENOMIC DNA]</scope>
    <source>
        <strain evidence="4">CBS 340.73</strain>
    </source>
</reference>
<dbReference type="GO" id="GO:0016616">
    <property type="term" value="F:oxidoreductase activity, acting on the CH-OH group of donors, NAD or NADP as acceptor"/>
    <property type="evidence" value="ECO:0007669"/>
    <property type="project" value="TreeGrafter"/>
</dbReference>
<evidence type="ECO:0000313" key="4">
    <source>
        <dbReference type="Proteomes" id="UP001303473"/>
    </source>
</evidence>
<dbReference type="InterPro" id="IPR002347">
    <property type="entry name" value="SDR_fam"/>
</dbReference>
<dbReference type="PANTHER" id="PTHR42760:SF121">
    <property type="entry name" value="3-OXOACYL-(ACYL-CARRIER-PROTEIN) REDUCTASE"/>
    <property type="match status" value="1"/>
</dbReference>
<dbReference type="InterPro" id="IPR036291">
    <property type="entry name" value="NAD(P)-bd_dom_sf"/>
</dbReference>
<accession>A0AAN6S0R1</accession>
<name>A0AAN6S0R1_9PEZI</name>
<dbReference type="InterPro" id="IPR020904">
    <property type="entry name" value="Sc_DH/Rdtase_CS"/>
</dbReference>
<dbReference type="PROSITE" id="PS00061">
    <property type="entry name" value="ADH_SHORT"/>
    <property type="match status" value="1"/>
</dbReference>
<dbReference type="PRINTS" id="PR00081">
    <property type="entry name" value="GDHRDH"/>
</dbReference>
<dbReference type="Pfam" id="PF13561">
    <property type="entry name" value="adh_short_C2"/>
    <property type="match status" value="1"/>
</dbReference>
<evidence type="ECO:0000313" key="3">
    <source>
        <dbReference type="EMBL" id="KAK3935556.1"/>
    </source>
</evidence>
<gene>
    <name evidence="3" type="ORF">QBC46DRAFT_297897</name>
</gene>
<dbReference type="GO" id="GO:0006633">
    <property type="term" value="P:fatty acid biosynthetic process"/>
    <property type="evidence" value="ECO:0007669"/>
    <property type="project" value="TreeGrafter"/>
</dbReference>
<comment type="similarity">
    <text evidence="1">Belongs to the short-chain dehydrogenases/reductases (SDR) family.</text>
</comment>
<dbReference type="PRINTS" id="PR00080">
    <property type="entry name" value="SDRFAMILY"/>
</dbReference>
<evidence type="ECO:0000256" key="2">
    <source>
        <dbReference type="ARBA" id="ARBA00022857"/>
    </source>
</evidence>
<dbReference type="EMBL" id="MU853918">
    <property type="protein sequence ID" value="KAK3935556.1"/>
    <property type="molecule type" value="Genomic_DNA"/>
</dbReference>
<evidence type="ECO:0000256" key="1">
    <source>
        <dbReference type="ARBA" id="ARBA00006484"/>
    </source>
</evidence>
<dbReference type="Proteomes" id="UP001303473">
    <property type="component" value="Unassembled WGS sequence"/>
</dbReference>